<dbReference type="AlphaFoldDB" id="A0A0R2EZJ9"/>
<dbReference type="CDD" id="cd17489">
    <property type="entry name" value="MFS_YfcJ_like"/>
    <property type="match status" value="1"/>
</dbReference>
<feature type="transmembrane region" description="Helical" evidence="6">
    <location>
        <begin position="218"/>
        <end position="244"/>
    </location>
</feature>
<feature type="transmembrane region" description="Helical" evidence="6">
    <location>
        <begin position="84"/>
        <end position="111"/>
    </location>
</feature>
<dbReference type="InterPro" id="IPR036259">
    <property type="entry name" value="MFS_trans_sf"/>
</dbReference>
<feature type="transmembrane region" description="Helical" evidence="6">
    <location>
        <begin position="304"/>
        <end position="323"/>
    </location>
</feature>
<sequence>MPTWKGNDSLQQRLYTKDVTLVLVASFFYLMSPMLINPVIAGFSTNIGANSILAGIIAGTMNLTALVLRPLAGNLTDHVSKYTITFIGGGFILMASLGYAFTTNVLLVLLLRIINGIGYTLCSVCMATWMAALLPADRIGSGMGIYGLASALGMAVGPAVSVYLYQHYSYRSVFLVAAAFSILLLIVIQFVGNHGIPKPTPPATTTSAKLVRLVQPKVVPLAVILLLISLPYFATETYIVSYIAHRHFSVPAGAFFPTYAVILLIMRLVLRDAFDHVPFKKFFWICLGFNLLGIIGLTDLSNWFMLILGAFGFAAGYGLMFSICQAKALTLVPESDHGLANSTFYIGVDLGMSGGPIIAGLITAFLPWAWLYPVMALTLPITVVVYLANRKLLA</sequence>
<keyword evidence="5 6" id="KW-0472">Membrane</keyword>
<evidence type="ECO:0000256" key="5">
    <source>
        <dbReference type="ARBA" id="ARBA00023136"/>
    </source>
</evidence>
<keyword evidence="2" id="KW-0813">Transport</keyword>
<protein>
    <submittedName>
        <fullName evidence="8">Multidrug transport protein</fullName>
    </submittedName>
</protein>
<dbReference type="GO" id="GO:0005886">
    <property type="term" value="C:plasma membrane"/>
    <property type="evidence" value="ECO:0007669"/>
    <property type="project" value="UniProtKB-SubCell"/>
</dbReference>
<name>A0A0R2EZJ9_9LACO</name>
<feature type="transmembrane region" description="Helical" evidence="6">
    <location>
        <begin position="172"/>
        <end position="191"/>
    </location>
</feature>
<dbReference type="PANTHER" id="PTHR23531">
    <property type="entry name" value="QUINOLENE RESISTANCE PROTEIN NORA"/>
    <property type="match status" value="1"/>
</dbReference>
<dbReference type="PANTHER" id="PTHR23531:SF1">
    <property type="entry name" value="QUINOLENE RESISTANCE PROTEIN NORA"/>
    <property type="match status" value="1"/>
</dbReference>
<proteinExistence type="predicted"/>
<keyword evidence="4 6" id="KW-1133">Transmembrane helix</keyword>
<dbReference type="PATRIC" id="fig|1423804.4.peg.1101"/>
<feature type="transmembrane region" description="Helical" evidence="6">
    <location>
        <begin position="143"/>
        <end position="166"/>
    </location>
</feature>
<gene>
    <name evidence="8" type="ORF">FD14_GL001024</name>
</gene>
<feature type="transmembrane region" description="Helical" evidence="6">
    <location>
        <begin position="52"/>
        <end position="72"/>
    </location>
</feature>
<evidence type="ECO:0000313" key="9">
    <source>
        <dbReference type="Proteomes" id="UP000051442"/>
    </source>
</evidence>
<evidence type="ECO:0000313" key="8">
    <source>
        <dbReference type="EMBL" id="KRN21582.1"/>
    </source>
</evidence>
<comment type="caution">
    <text evidence="8">The sequence shown here is derived from an EMBL/GenBank/DDBJ whole genome shotgun (WGS) entry which is preliminary data.</text>
</comment>
<feature type="domain" description="Major facilitator superfamily (MFS) profile" evidence="7">
    <location>
        <begin position="18"/>
        <end position="394"/>
    </location>
</feature>
<organism evidence="8 9">
    <name type="scientific">Secundilactobacillus similis DSM 23365 = JCM 2765</name>
    <dbReference type="NCBI Taxonomy" id="1423804"/>
    <lineage>
        <taxon>Bacteria</taxon>
        <taxon>Bacillati</taxon>
        <taxon>Bacillota</taxon>
        <taxon>Bacilli</taxon>
        <taxon>Lactobacillales</taxon>
        <taxon>Lactobacillaceae</taxon>
        <taxon>Secundilactobacillus</taxon>
    </lineage>
</organism>
<feature type="transmembrane region" description="Helical" evidence="6">
    <location>
        <begin position="344"/>
        <end position="364"/>
    </location>
</feature>
<dbReference type="Proteomes" id="UP000051442">
    <property type="component" value="Unassembled WGS sequence"/>
</dbReference>
<dbReference type="GO" id="GO:0022857">
    <property type="term" value="F:transmembrane transporter activity"/>
    <property type="evidence" value="ECO:0007669"/>
    <property type="project" value="InterPro"/>
</dbReference>
<keyword evidence="9" id="KW-1185">Reference proteome</keyword>
<evidence type="ECO:0000256" key="6">
    <source>
        <dbReference type="SAM" id="Phobius"/>
    </source>
</evidence>
<dbReference type="EMBL" id="AYZM01000111">
    <property type="protein sequence ID" value="KRN21582.1"/>
    <property type="molecule type" value="Genomic_DNA"/>
</dbReference>
<dbReference type="Gene3D" id="1.20.1250.20">
    <property type="entry name" value="MFS general substrate transporter like domains"/>
    <property type="match status" value="1"/>
</dbReference>
<dbReference type="PROSITE" id="PS50850">
    <property type="entry name" value="MFS"/>
    <property type="match status" value="1"/>
</dbReference>
<feature type="transmembrane region" description="Helical" evidence="6">
    <location>
        <begin position="370"/>
        <end position="388"/>
    </location>
</feature>
<evidence type="ECO:0000259" key="7">
    <source>
        <dbReference type="PROSITE" id="PS50850"/>
    </source>
</evidence>
<dbReference type="SUPFAM" id="SSF103473">
    <property type="entry name" value="MFS general substrate transporter"/>
    <property type="match status" value="1"/>
</dbReference>
<evidence type="ECO:0000256" key="2">
    <source>
        <dbReference type="ARBA" id="ARBA00022448"/>
    </source>
</evidence>
<comment type="subcellular location">
    <subcellularLocation>
        <location evidence="1">Cell membrane</location>
        <topology evidence="1">Multi-pass membrane protein</topology>
    </subcellularLocation>
</comment>
<feature type="transmembrane region" description="Helical" evidence="6">
    <location>
        <begin position="117"/>
        <end position="136"/>
    </location>
</feature>
<feature type="transmembrane region" description="Helical" evidence="6">
    <location>
        <begin position="250"/>
        <end position="270"/>
    </location>
</feature>
<feature type="transmembrane region" description="Helical" evidence="6">
    <location>
        <begin position="21"/>
        <end position="40"/>
    </location>
</feature>
<dbReference type="Pfam" id="PF07690">
    <property type="entry name" value="MFS_1"/>
    <property type="match status" value="1"/>
</dbReference>
<reference evidence="8 9" key="1">
    <citation type="journal article" date="2015" name="Genome Announc.">
        <title>Expanding the biotechnology potential of lactobacilli through comparative genomics of 213 strains and associated genera.</title>
        <authorList>
            <person name="Sun Z."/>
            <person name="Harris H.M."/>
            <person name="McCann A."/>
            <person name="Guo C."/>
            <person name="Argimon S."/>
            <person name="Zhang W."/>
            <person name="Yang X."/>
            <person name="Jeffery I.B."/>
            <person name="Cooney J.C."/>
            <person name="Kagawa T.F."/>
            <person name="Liu W."/>
            <person name="Song Y."/>
            <person name="Salvetti E."/>
            <person name="Wrobel A."/>
            <person name="Rasinkangas P."/>
            <person name="Parkhill J."/>
            <person name="Rea M.C."/>
            <person name="O'Sullivan O."/>
            <person name="Ritari J."/>
            <person name="Douillard F.P."/>
            <person name="Paul Ross R."/>
            <person name="Yang R."/>
            <person name="Briner A.E."/>
            <person name="Felis G.E."/>
            <person name="de Vos W.M."/>
            <person name="Barrangou R."/>
            <person name="Klaenhammer T.R."/>
            <person name="Caufield P.W."/>
            <person name="Cui Y."/>
            <person name="Zhang H."/>
            <person name="O'Toole P.W."/>
        </authorList>
    </citation>
    <scope>NUCLEOTIDE SEQUENCE [LARGE SCALE GENOMIC DNA]</scope>
    <source>
        <strain evidence="8 9">DSM 23365</strain>
    </source>
</reference>
<evidence type="ECO:0000256" key="3">
    <source>
        <dbReference type="ARBA" id="ARBA00022692"/>
    </source>
</evidence>
<keyword evidence="3 6" id="KW-0812">Transmembrane</keyword>
<evidence type="ECO:0000256" key="1">
    <source>
        <dbReference type="ARBA" id="ARBA00004651"/>
    </source>
</evidence>
<evidence type="ECO:0000256" key="4">
    <source>
        <dbReference type="ARBA" id="ARBA00022989"/>
    </source>
</evidence>
<dbReference type="InterPro" id="IPR052714">
    <property type="entry name" value="MFS_Exporter"/>
</dbReference>
<accession>A0A0R2EZJ9</accession>
<dbReference type="InterPro" id="IPR020846">
    <property type="entry name" value="MFS_dom"/>
</dbReference>
<dbReference type="InterPro" id="IPR011701">
    <property type="entry name" value="MFS"/>
</dbReference>